<protein>
    <submittedName>
        <fullName evidence="1">Uncharacterized protein</fullName>
    </submittedName>
</protein>
<dbReference type="Proteomes" id="UP000799777">
    <property type="component" value="Unassembled WGS sequence"/>
</dbReference>
<proteinExistence type="predicted"/>
<gene>
    <name evidence="1" type="ORF">EK21DRAFT_94039</name>
</gene>
<evidence type="ECO:0000313" key="2">
    <source>
        <dbReference type="Proteomes" id="UP000799777"/>
    </source>
</evidence>
<evidence type="ECO:0000313" key="1">
    <source>
        <dbReference type="EMBL" id="KAF2024516.1"/>
    </source>
</evidence>
<reference evidence="1" key="1">
    <citation type="journal article" date="2020" name="Stud. Mycol.">
        <title>101 Dothideomycetes genomes: a test case for predicting lifestyles and emergence of pathogens.</title>
        <authorList>
            <person name="Haridas S."/>
            <person name="Albert R."/>
            <person name="Binder M."/>
            <person name="Bloem J."/>
            <person name="Labutti K."/>
            <person name="Salamov A."/>
            <person name="Andreopoulos B."/>
            <person name="Baker S."/>
            <person name="Barry K."/>
            <person name="Bills G."/>
            <person name="Bluhm B."/>
            <person name="Cannon C."/>
            <person name="Castanera R."/>
            <person name="Culley D."/>
            <person name="Daum C."/>
            <person name="Ezra D."/>
            <person name="Gonzalez J."/>
            <person name="Henrissat B."/>
            <person name="Kuo A."/>
            <person name="Liang C."/>
            <person name="Lipzen A."/>
            <person name="Lutzoni F."/>
            <person name="Magnuson J."/>
            <person name="Mondo S."/>
            <person name="Nolan M."/>
            <person name="Ohm R."/>
            <person name="Pangilinan J."/>
            <person name="Park H.-J."/>
            <person name="Ramirez L."/>
            <person name="Alfaro M."/>
            <person name="Sun H."/>
            <person name="Tritt A."/>
            <person name="Yoshinaga Y."/>
            <person name="Zwiers L.-H."/>
            <person name="Turgeon B."/>
            <person name="Goodwin S."/>
            <person name="Spatafora J."/>
            <person name="Crous P."/>
            <person name="Grigoriev I."/>
        </authorList>
    </citation>
    <scope>NUCLEOTIDE SEQUENCE</scope>
    <source>
        <strain evidence="1">CBS 110217</strain>
    </source>
</reference>
<name>A0A9P4H0J9_9PLEO</name>
<sequence>MTTPLLSTPILFNAAQLRFNQALTSQITSLANEAFMRSKSPDWDKWDNTRVRFPTVESYLDMLDAKTIVALIFDRNAQSFDSVSNGVHERERKKKEQGKVIACAAAVPWKGGWKKEGAETEDGWEIKAVCIDGDVRYLKKGLAVQVMKALEDELVVRVKEQRSSRFTNGVKNGSVDGKGSVTLWILTAECINGAYWRRRGYREIRRSREGDGTWGCKTSFDLVVFSKDVEYEV</sequence>
<keyword evidence="2" id="KW-1185">Reference proteome</keyword>
<comment type="caution">
    <text evidence="1">The sequence shown here is derived from an EMBL/GenBank/DDBJ whole genome shotgun (WGS) entry which is preliminary data.</text>
</comment>
<dbReference type="EMBL" id="ML978293">
    <property type="protein sequence ID" value="KAF2024516.1"/>
    <property type="molecule type" value="Genomic_DNA"/>
</dbReference>
<dbReference type="AlphaFoldDB" id="A0A9P4H0J9"/>
<dbReference type="OrthoDB" id="3745836at2759"/>
<organism evidence="1 2">
    <name type="scientific">Setomelanomma holmii</name>
    <dbReference type="NCBI Taxonomy" id="210430"/>
    <lineage>
        <taxon>Eukaryota</taxon>
        <taxon>Fungi</taxon>
        <taxon>Dikarya</taxon>
        <taxon>Ascomycota</taxon>
        <taxon>Pezizomycotina</taxon>
        <taxon>Dothideomycetes</taxon>
        <taxon>Pleosporomycetidae</taxon>
        <taxon>Pleosporales</taxon>
        <taxon>Pleosporineae</taxon>
        <taxon>Phaeosphaeriaceae</taxon>
        <taxon>Setomelanomma</taxon>
    </lineage>
</organism>
<accession>A0A9P4H0J9</accession>